<protein>
    <submittedName>
        <fullName evidence="1">Uncharacterized protein</fullName>
    </submittedName>
</protein>
<evidence type="ECO:0000313" key="2">
    <source>
        <dbReference type="Proteomes" id="UP001152795"/>
    </source>
</evidence>
<sequence length="117" mass="13140">MMYKKETLFQRAGQVAMTAFDVAMSMGGSEAIVESFYSVMGTQRQVRQHHGTLEARSILDWATSNLLNSEGIIKDAAKLYVDGEEGVFPRHRVGNLRKKSSDSYRASQVLSRLHTEK</sequence>
<name>A0A7D9JJ63_PARCT</name>
<keyword evidence="2" id="KW-1185">Reference proteome</keyword>
<proteinExistence type="predicted"/>
<gene>
    <name evidence="1" type="ORF">PACLA_8A051405</name>
</gene>
<comment type="caution">
    <text evidence="1">The sequence shown here is derived from an EMBL/GenBank/DDBJ whole genome shotgun (WGS) entry which is preliminary data.</text>
</comment>
<reference evidence="1" key="1">
    <citation type="submission" date="2020-04" db="EMBL/GenBank/DDBJ databases">
        <authorList>
            <person name="Alioto T."/>
            <person name="Alioto T."/>
            <person name="Gomez Garrido J."/>
        </authorList>
    </citation>
    <scope>NUCLEOTIDE SEQUENCE</scope>
    <source>
        <strain evidence="1">A484AB</strain>
    </source>
</reference>
<dbReference type="Proteomes" id="UP001152795">
    <property type="component" value="Unassembled WGS sequence"/>
</dbReference>
<evidence type="ECO:0000313" key="1">
    <source>
        <dbReference type="EMBL" id="CAB4030833.1"/>
    </source>
</evidence>
<organism evidence="1 2">
    <name type="scientific">Paramuricea clavata</name>
    <name type="common">Red gorgonian</name>
    <name type="synonym">Violescent sea-whip</name>
    <dbReference type="NCBI Taxonomy" id="317549"/>
    <lineage>
        <taxon>Eukaryota</taxon>
        <taxon>Metazoa</taxon>
        <taxon>Cnidaria</taxon>
        <taxon>Anthozoa</taxon>
        <taxon>Octocorallia</taxon>
        <taxon>Malacalcyonacea</taxon>
        <taxon>Plexauridae</taxon>
        <taxon>Paramuricea</taxon>
    </lineage>
</organism>
<accession>A0A7D9JJ63</accession>
<feature type="non-terminal residue" evidence="1">
    <location>
        <position position="117"/>
    </location>
</feature>
<dbReference type="EMBL" id="CACRXK020017166">
    <property type="protein sequence ID" value="CAB4030833.1"/>
    <property type="molecule type" value="Genomic_DNA"/>
</dbReference>
<dbReference type="AlphaFoldDB" id="A0A7D9JJ63"/>
<dbReference type="OrthoDB" id="10065482at2759"/>